<reference evidence="1 2" key="1">
    <citation type="submission" date="2021-10" db="EMBL/GenBank/DDBJ databases">
        <title>Anaerobic single-cell dispensing facilitates the cultivation of human gut bacteria.</title>
        <authorList>
            <person name="Afrizal A."/>
        </authorList>
    </citation>
    <scope>NUCLEOTIDE SEQUENCE [LARGE SCALE GENOMIC DNA]</scope>
    <source>
        <strain evidence="1 2">CLA-AA-H212</strain>
    </source>
</reference>
<protein>
    <submittedName>
        <fullName evidence="1">Uncharacterized protein</fullName>
    </submittedName>
</protein>
<dbReference type="EMBL" id="JAJEQT010000013">
    <property type="protein sequence ID" value="MCC2219954.1"/>
    <property type="molecule type" value="Genomic_DNA"/>
</dbReference>
<organism evidence="1 2">
    <name type="scientific">Coprococcus hominis</name>
    <name type="common">ex Arizal et al. 2022</name>
    <dbReference type="NCBI Taxonomy" id="2881262"/>
    <lineage>
        <taxon>Bacteria</taxon>
        <taxon>Bacillati</taxon>
        <taxon>Bacillota</taxon>
        <taxon>Clostridia</taxon>
        <taxon>Lachnospirales</taxon>
        <taxon>Lachnospiraceae</taxon>
        <taxon>Coprococcus</taxon>
    </lineage>
</organism>
<keyword evidence="2" id="KW-1185">Reference proteome</keyword>
<name>A0ABS8FTA5_9FIRM</name>
<dbReference type="Proteomes" id="UP001198495">
    <property type="component" value="Unassembled WGS sequence"/>
</dbReference>
<comment type="caution">
    <text evidence="1">The sequence shown here is derived from an EMBL/GenBank/DDBJ whole genome shotgun (WGS) entry which is preliminary data.</text>
</comment>
<sequence length="71" mass="8228">MKRILEDEGIELLKDAGRYFLQYDAGAHMVKKKRISITADEAELCQLDVDEMYNIILQYQNDGIYGEDIVD</sequence>
<evidence type="ECO:0000313" key="1">
    <source>
        <dbReference type="EMBL" id="MCC2219954.1"/>
    </source>
</evidence>
<gene>
    <name evidence="1" type="ORF">LKD28_13150</name>
</gene>
<accession>A0ABS8FTA5</accession>
<proteinExistence type="predicted"/>
<evidence type="ECO:0000313" key="2">
    <source>
        <dbReference type="Proteomes" id="UP001198495"/>
    </source>
</evidence>
<dbReference type="RefSeq" id="WP_227573616.1">
    <property type="nucleotide sequence ID" value="NZ_JAJEQT010000013.1"/>
</dbReference>